<feature type="domain" description="HTH marR-type" evidence="1">
    <location>
        <begin position="1"/>
        <end position="140"/>
    </location>
</feature>
<name>A0A3D9ZJB3_9ACTN</name>
<dbReference type="InterPro" id="IPR036390">
    <property type="entry name" value="WH_DNA-bd_sf"/>
</dbReference>
<evidence type="ECO:0000259" key="1">
    <source>
        <dbReference type="PROSITE" id="PS50995"/>
    </source>
</evidence>
<dbReference type="GO" id="GO:0006950">
    <property type="term" value="P:response to stress"/>
    <property type="evidence" value="ECO:0007669"/>
    <property type="project" value="TreeGrafter"/>
</dbReference>
<proteinExistence type="predicted"/>
<sequence length="151" mass="15907">MSWDQAAAALTAAVRENQRATEAFDAAVAERLGVNRTDGACLDVLDQLGGAATAGELAAALRLTSGSTTTMIDRLTRRGYVTRVPDPADRRRVVVTLTPAARERIGEIFGPVAAAGAEVFRPYSAAQLDLVRELLTAATAALTAQIDRLGR</sequence>
<comment type="caution">
    <text evidence="2">The sequence shown here is derived from an EMBL/GenBank/DDBJ whole genome shotgun (WGS) entry which is preliminary data.</text>
</comment>
<dbReference type="SUPFAM" id="SSF46785">
    <property type="entry name" value="Winged helix' DNA-binding domain"/>
    <property type="match status" value="1"/>
</dbReference>
<organism evidence="2 3">
    <name type="scientific">Asanoa ferruginea</name>
    <dbReference type="NCBI Taxonomy" id="53367"/>
    <lineage>
        <taxon>Bacteria</taxon>
        <taxon>Bacillati</taxon>
        <taxon>Actinomycetota</taxon>
        <taxon>Actinomycetes</taxon>
        <taxon>Micromonosporales</taxon>
        <taxon>Micromonosporaceae</taxon>
        <taxon>Asanoa</taxon>
    </lineage>
</organism>
<protein>
    <submittedName>
        <fullName evidence="2">DNA-binding MarR family transcriptional regulator</fullName>
    </submittedName>
</protein>
<dbReference type="InterPro" id="IPR000835">
    <property type="entry name" value="HTH_MarR-typ"/>
</dbReference>
<evidence type="ECO:0000313" key="3">
    <source>
        <dbReference type="Proteomes" id="UP000256913"/>
    </source>
</evidence>
<dbReference type="PANTHER" id="PTHR33164:SF106">
    <property type="entry name" value="TRANSCRIPTIONAL REGULATORY PROTEIN"/>
    <property type="match status" value="1"/>
</dbReference>
<dbReference type="GO" id="GO:0003677">
    <property type="term" value="F:DNA binding"/>
    <property type="evidence" value="ECO:0007669"/>
    <property type="project" value="UniProtKB-KW"/>
</dbReference>
<dbReference type="PRINTS" id="PR00598">
    <property type="entry name" value="HTHMARR"/>
</dbReference>
<dbReference type="SMART" id="SM00347">
    <property type="entry name" value="HTH_MARR"/>
    <property type="match status" value="1"/>
</dbReference>
<dbReference type="RefSeq" id="WP_203783797.1">
    <property type="nucleotide sequence ID" value="NZ_BONB01000026.1"/>
</dbReference>
<dbReference type="Proteomes" id="UP000256913">
    <property type="component" value="Unassembled WGS sequence"/>
</dbReference>
<accession>A0A3D9ZJB3</accession>
<dbReference type="GO" id="GO:0003700">
    <property type="term" value="F:DNA-binding transcription factor activity"/>
    <property type="evidence" value="ECO:0007669"/>
    <property type="project" value="InterPro"/>
</dbReference>
<dbReference type="AlphaFoldDB" id="A0A3D9ZJB3"/>
<dbReference type="Pfam" id="PF12802">
    <property type="entry name" value="MarR_2"/>
    <property type="match status" value="1"/>
</dbReference>
<dbReference type="PANTHER" id="PTHR33164">
    <property type="entry name" value="TRANSCRIPTIONAL REGULATOR, MARR FAMILY"/>
    <property type="match status" value="1"/>
</dbReference>
<dbReference type="PROSITE" id="PS50995">
    <property type="entry name" value="HTH_MARR_2"/>
    <property type="match status" value="1"/>
</dbReference>
<reference evidence="2 3" key="1">
    <citation type="submission" date="2018-08" db="EMBL/GenBank/DDBJ databases">
        <title>Sequencing the genomes of 1000 actinobacteria strains.</title>
        <authorList>
            <person name="Klenk H.-P."/>
        </authorList>
    </citation>
    <scope>NUCLEOTIDE SEQUENCE [LARGE SCALE GENOMIC DNA]</scope>
    <source>
        <strain evidence="2 3">DSM 44099</strain>
    </source>
</reference>
<keyword evidence="3" id="KW-1185">Reference proteome</keyword>
<dbReference type="Gene3D" id="1.10.10.10">
    <property type="entry name" value="Winged helix-like DNA-binding domain superfamily/Winged helix DNA-binding domain"/>
    <property type="match status" value="1"/>
</dbReference>
<keyword evidence="2" id="KW-0238">DNA-binding</keyword>
<dbReference type="EMBL" id="QUMQ01000001">
    <property type="protein sequence ID" value="REF96939.1"/>
    <property type="molecule type" value="Genomic_DNA"/>
</dbReference>
<dbReference type="InterPro" id="IPR036388">
    <property type="entry name" value="WH-like_DNA-bd_sf"/>
</dbReference>
<evidence type="ECO:0000313" key="2">
    <source>
        <dbReference type="EMBL" id="REF96939.1"/>
    </source>
</evidence>
<gene>
    <name evidence="2" type="ORF">DFJ67_2933</name>
</gene>
<dbReference type="InterPro" id="IPR039422">
    <property type="entry name" value="MarR/SlyA-like"/>
</dbReference>